<dbReference type="EMBL" id="CR543861">
    <property type="protein sequence ID" value="CAG70110.1"/>
    <property type="molecule type" value="Genomic_DNA"/>
</dbReference>
<sequence length="307" mass="32805">MVMLETLMKKLGLATALLLAMTGAQAYQVEVQGQSEFVDTTANDKNFTGDVAGTFYLKDVDASKGPLAEAAFLNQASSVSLGYSYQQYDQNNGLNYHVGTYGVKGETYLPTPYLPVYASASYNHTDVDGKNAISRDDNGDRYALEVGAMLLPNFLMAVGYTSVANQFSLDNFGIISNGIYSAVNQTAAIQNDQDAVTARAKYVGPIDGTNMAIGFEATGAFGQENQYGLKTDLYLTPKLSVGATFIGNDGKANIKGQNLGEFRQAWGGNVNYFITPAVSVGASYIKADVKGSTFDTQTIGLNAKARF</sequence>
<evidence type="ECO:0000256" key="1">
    <source>
        <dbReference type="SAM" id="SignalP"/>
    </source>
</evidence>
<accession>Q6F755</accession>
<name>Q6F755_ACIAD</name>
<dbReference type="AlphaFoldDB" id="Q6F755"/>
<dbReference type="KEGG" id="aci:ACIAD3459"/>
<dbReference type="HOGENOM" id="CLU_084979_0_0_6"/>
<dbReference type="InterPro" id="IPR031593">
    <property type="entry name" value="Porin_7"/>
</dbReference>
<feature type="chain" id="PRO_5004273229" description="34 kDa outer membrane protein" evidence="1">
    <location>
        <begin position="27"/>
        <end position="307"/>
    </location>
</feature>
<dbReference type="eggNOG" id="ENOG5033H4C">
    <property type="taxonomic scope" value="Bacteria"/>
</dbReference>
<gene>
    <name evidence="2" type="ordered locus">ACIAD3459</name>
</gene>
<feature type="signal peptide" evidence="1">
    <location>
        <begin position="1"/>
        <end position="26"/>
    </location>
</feature>
<protein>
    <recommendedName>
        <fullName evidence="4">34 kDa outer membrane protein</fullName>
    </recommendedName>
</protein>
<dbReference type="NCBIfam" id="NF033382">
    <property type="entry name" value="OMP_33_36"/>
    <property type="match status" value="1"/>
</dbReference>
<organism evidence="2 3">
    <name type="scientific">Acinetobacter baylyi (strain ATCC 33305 / BD413 / ADP1)</name>
    <dbReference type="NCBI Taxonomy" id="62977"/>
    <lineage>
        <taxon>Bacteria</taxon>
        <taxon>Pseudomonadati</taxon>
        <taxon>Pseudomonadota</taxon>
        <taxon>Gammaproteobacteria</taxon>
        <taxon>Moraxellales</taxon>
        <taxon>Moraxellaceae</taxon>
        <taxon>Acinetobacter</taxon>
    </lineage>
</organism>
<reference evidence="2 3" key="1">
    <citation type="journal article" date="2004" name="Nucleic Acids Res.">
        <title>Unique features revealed by the genome sequence of Acinetobacter sp. ADP1, a versatile and naturally transformation competent bacterium.</title>
        <authorList>
            <person name="Barbe V."/>
            <person name="Vallenet D."/>
            <person name="Fonknechten N."/>
            <person name="Kreimeyer A."/>
            <person name="Oztas S."/>
            <person name="Labarre L."/>
            <person name="Cruveiller S."/>
            <person name="Robert C."/>
            <person name="Duprat S."/>
            <person name="Wincker P."/>
            <person name="Ornston L.N."/>
            <person name="Weissenbach J."/>
            <person name="Marliere P."/>
            <person name="Cohen G.N."/>
            <person name="Medigue C."/>
        </authorList>
    </citation>
    <scope>NUCLEOTIDE SEQUENCE [LARGE SCALE GENOMIC DNA]</scope>
    <source>
        <strain evidence="3">ATCC 33305 / BD413 / ADP1</strain>
    </source>
</reference>
<dbReference type="Proteomes" id="UP000000430">
    <property type="component" value="Chromosome"/>
</dbReference>
<keyword evidence="1" id="KW-0732">Signal</keyword>
<proteinExistence type="predicted"/>
<evidence type="ECO:0000313" key="2">
    <source>
        <dbReference type="EMBL" id="CAG70110.1"/>
    </source>
</evidence>
<evidence type="ECO:0008006" key="4">
    <source>
        <dbReference type="Google" id="ProtNLM"/>
    </source>
</evidence>
<evidence type="ECO:0000313" key="3">
    <source>
        <dbReference type="Proteomes" id="UP000000430"/>
    </source>
</evidence>
<dbReference type="Pfam" id="PF16956">
    <property type="entry name" value="Porin_7"/>
    <property type="match status" value="1"/>
</dbReference>